<dbReference type="GeneID" id="87867940"/>
<gene>
    <name evidence="1" type="ORF">B0H65DRAFT_580152</name>
</gene>
<keyword evidence="2" id="KW-1185">Reference proteome</keyword>
<dbReference type="RefSeq" id="XP_062678489.1">
    <property type="nucleotide sequence ID" value="XM_062830786.1"/>
</dbReference>
<sequence>MESTESSFVIVSPENSLFIGSPERSFVIESTESSLVIIHDYFDRPPPLTPGEYCGSREWEILNSSSKGATTSQLVDALDIVTDILDKKNIPYAVMGGFSLQLRGMQGVRQNVDLAVPLSILNTDASAWLTIFKDELRILRPSVFLSGVKDTTHKTIFVQVGDPDSDDNTTHWVRVDLRFFGHEHSSDTNLGQSLLPVLEEFENERDLVSSPLSLEKQYHCLNVGYVLHDKLCMIRRSSTERDIADVTYILSGHLVEVGDVSWIDMKLRTNFLGCYDALSPNDLMTDYFARALSLEGDYLWDRWTTIQKSEGSKPVPENKEWFWTRFFRRWSTPSKSSSQKVAS</sequence>
<comment type="caution">
    <text evidence="1">The sequence shown here is derived from an EMBL/GenBank/DDBJ whole genome shotgun (WGS) entry which is preliminary data.</text>
</comment>
<reference evidence="1" key="1">
    <citation type="journal article" date="2023" name="Mol. Phylogenet. Evol.">
        <title>Genome-scale phylogeny and comparative genomics of the fungal order Sordariales.</title>
        <authorList>
            <person name="Hensen N."/>
            <person name="Bonometti L."/>
            <person name="Westerberg I."/>
            <person name="Brannstrom I.O."/>
            <person name="Guillou S."/>
            <person name="Cros-Aarteil S."/>
            <person name="Calhoun S."/>
            <person name="Haridas S."/>
            <person name="Kuo A."/>
            <person name="Mondo S."/>
            <person name="Pangilinan J."/>
            <person name="Riley R."/>
            <person name="LaButti K."/>
            <person name="Andreopoulos B."/>
            <person name="Lipzen A."/>
            <person name="Chen C."/>
            <person name="Yan M."/>
            <person name="Daum C."/>
            <person name="Ng V."/>
            <person name="Clum A."/>
            <person name="Steindorff A."/>
            <person name="Ohm R.A."/>
            <person name="Martin F."/>
            <person name="Silar P."/>
            <person name="Natvig D.O."/>
            <person name="Lalanne C."/>
            <person name="Gautier V."/>
            <person name="Ament-Velasquez S.L."/>
            <person name="Kruys A."/>
            <person name="Hutchinson M.I."/>
            <person name="Powell A.J."/>
            <person name="Barry K."/>
            <person name="Miller A.N."/>
            <person name="Grigoriev I.V."/>
            <person name="Debuchy R."/>
            <person name="Gladieux P."/>
            <person name="Hiltunen Thoren M."/>
            <person name="Johannesson H."/>
        </authorList>
    </citation>
    <scope>NUCLEOTIDE SEQUENCE</scope>
    <source>
        <strain evidence="1">CBS 560.94</strain>
    </source>
</reference>
<dbReference type="Proteomes" id="UP001278500">
    <property type="component" value="Unassembled WGS sequence"/>
</dbReference>
<dbReference type="InterPro" id="IPR043519">
    <property type="entry name" value="NT_sf"/>
</dbReference>
<dbReference type="EMBL" id="JAUEPP010000007">
    <property type="protein sequence ID" value="KAK3339129.1"/>
    <property type="molecule type" value="Genomic_DNA"/>
</dbReference>
<proteinExistence type="predicted"/>
<accession>A0AAE0J8T8</accession>
<dbReference type="SUPFAM" id="SSF81301">
    <property type="entry name" value="Nucleotidyltransferase"/>
    <property type="match status" value="1"/>
</dbReference>
<dbReference type="Gene3D" id="3.30.460.40">
    <property type="match status" value="1"/>
</dbReference>
<organism evidence="1 2">
    <name type="scientific">Neurospora tetraspora</name>
    <dbReference type="NCBI Taxonomy" id="94610"/>
    <lineage>
        <taxon>Eukaryota</taxon>
        <taxon>Fungi</taxon>
        <taxon>Dikarya</taxon>
        <taxon>Ascomycota</taxon>
        <taxon>Pezizomycotina</taxon>
        <taxon>Sordariomycetes</taxon>
        <taxon>Sordariomycetidae</taxon>
        <taxon>Sordariales</taxon>
        <taxon>Sordariaceae</taxon>
        <taxon>Neurospora</taxon>
    </lineage>
</organism>
<dbReference type="AlphaFoldDB" id="A0AAE0J8T8"/>
<protein>
    <submittedName>
        <fullName evidence="1">Uncharacterized protein</fullName>
    </submittedName>
</protein>
<reference evidence="1" key="2">
    <citation type="submission" date="2023-06" db="EMBL/GenBank/DDBJ databases">
        <authorList>
            <consortium name="Lawrence Berkeley National Laboratory"/>
            <person name="Haridas S."/>
            <person name="Hensen N."/>
            <person name="Bonometti L."/>
            <person name="Westerberg I."/>
            <person name="Brannstrom I.O."/>
            <person name="Guillou S."/>
            <person name="Cros-Aarteil S."/>
            <person name="Calhoun S."/>
            <person name="Kuo A."/>
            <person name="Mondo S."/>
            <person name="Pangilinan J."/>
            <person name="Riley R."/>
            <person name="Labutti K."/>
            <person name="Andreopoulos B."/>
            <person name="Lipzen A."/>
            <person name="Chen C."/>
            <person name="Yanf M."/>
            <person name="Daum C."/>
            <person name="Ng V."/>
            <person name="Clum A."/>
            <person name="Steindorff A."/>
            <person name="Ohm R."/>
            <person name="Martin F."/>
            <person name="Silar P."/>
            <person name="Natvig D."/>
            <person name="Lalanne C."/>
            <person name="Gautier V."/>
            <person name="Ament-Velasquez S.L."/>
            <person name="Kruys A."/>
            <person name="Hutchinson M.I."/>
            <person name="Powell A.J."/>
            <person name="Barry K."/>
            <person name="Miller A.N."/>
            <person name="Grigoriev I.V."/>
            <person name="Debuchy R."/>
            <person name="Gladieux P."/>
            <person name="Thoren M.H."/>
            <person name="Johannesson H."/>
        </authorList>
    </citation>
    <scope>NUCLEOTIDE SEQUENCE</scope>
    <source>
        <strain evidence="1">CBS 560.94</strain>
    </source>
</reference>
<evidence type="ECO:0000313" key="1">
    <source>
        <dbReference type="EMBL" id="KAK3339129.1"/>
    </source>
</evidence>
<name>A0AAE0J8T8_9PEZI</name>
<evidence type="ECO:0000313" key="2">
    <source>
        <dbReference type="Proteomes" id="UP001278500"/>
    </source>
</evidence>